<evidence type="ECO:0000313" key="1">
    <source>
        <dbReference type="EMBL" id="MEM5403642.1"/>
    </source>
</evidence>
<keyword evidence="2" id="KW-1185">Reference proteome</keyword>
<comment type="caution">
    <text evidence="1">The sequence shown here is derived from an EMBL/GenBank/DDBJ whole genome shotgun (WGS) entry which is preliminary data.</text>
</comment>
<dbReference type="EMBL" id="JAYMRU010000023">
    <property type="protein sequence ID" value="MEM5403642.1"/>
    <property type="molecule type" value="Genomic_DNA"/>
</dbReference>
<sequence>MNGCSWKTLLVGSVLLNVFLLGAIAGGAWRWFAVRGEPQAQATQRVALRFATEELSPDRQQQFAQALKSSRREGRQYAREGRDGRREVLDLLAAPQLDRNAIDAALTRTRTADSALRAQIESGVVDFAATLTPEERVKFVAGLEKRGQWRLPAQSQKQPQMQPQKAVSEASGAQ</sequence>
<protein>
    <submittedName>
        <fullName evidence="1">Periplasmic heavy metal sensor</fullName>
    </submittedName>
</protein>
<dbReference type="Proteomes" id="UP001392318">
    <property type="component" value="Unassembled WGS sequence"/>
</dbReference>
<name>A0ACC6RQ21_9BURK</name>
<reference evidence="1" key="1">
    <citation type="submission" date="2024-01" db="EMBL/GenBank/DDBJ databases">
        <title>The diversity of rhizobia nodulating Mimosa spp. in eleven states of Brazil covering several biomes is determined by host plant, location, and edaphic factors.</title>
        <authorList>
            <person name="Rouws L."/>
            <person name="Barauna A."/>
            <person name="Beukes C."/>
            <person name="De Faria S.M."/>
            <person name="Gross E."/>
            <person name="Dos Reis Junior F.B."/>
            <person name="Simon M."/>
            <person name="Maluk M."/>
            <person name="Odee D.W."/>
            <person name="Kenicer G."/>
            <person name="Young J.P.W."/>
            <person name="Reis V.M."/>
            <person name="Zilli J."/>
            <person name="James E.K."/>
        </authorList>
    </citation>
    <scope>NUCLEOTIDE SEQUENCE</scope>
    <source>
        <strain evidence="1">JPY452</strain>
    </source>
</reference>
<accession>A0ACC6RQ21</accession>
<organism evidence="1 2">
    <name type="scientific">Paraburkholderia unamae</name>
    <dbReference type="NCBI Taxonomy" id="219649"/>
    <lineage>
        <taxon>Bacteria</taxon>
        <taxon>Pseudomonadati</taxon>
        <taxon>Pseudomonadota</taxon>
        <taxon>Betaproteobacteria</taxon>
        <taxon>Burkholderiales</taxon>
        <taxon>Burkholderiaceae</taxon>
        <taxon>Paraburkholderia</taxon>
    </lineage>
</organism>
<evidence type="ECO:0000313" key="2">
    <source>
        <dbReference type="Proteomes" id="UP001392318"/>
    </source>
</evidence>
<gene>
    <name evidence="1" type="ORF">VSR83_27000</name>
</gene>
<proteinExistence type="predicted"/>